<sequence length="184" mass="20896">MGIELNNAWTEANRHRTKLISDFELRHECCGYNHISDRPFPPIAPKGSEKPKDRTCSENDAYGFKVACKADLTKDFERWHKGIRNLLLGQVTILLPLMLLVMTLSAINFLKLRGWKQEELEDAKTQAEASTIVPVVNGRGDTQYERPLLEDASPRNGETPFLVNVETEPARFTHDRPVVQPSLI</sequence>
<keyword evidence="3" id="KW-1185">Reference proteome</keyword>
<feature type="transmembrane region" description="Helical" evidence="1">
    <location>
        <begin position="87"/>
        <end position="110"/>
    </location>
</feature>
<protein>
    <recommendedName>
        <fullName evidence="4">Tetraspanin family-domain-containing protein</fullName>
    </recommendedName>
</protein>
<organism evidence="2 3">
    <name type="scientific">Lobosporangium transversale</name>
    <dbReference type="NCBI Taxonomy" id="64571"/>
    <lineage>
        <taxon>Eukaryota</taxon>
        <taxon>Fungi</taxon>
        <taxon>Fungi incertae sedis</taxon>
        <taxon>Mucoromycota</taxon>
        <taxon>Mortierellomycotina</taxon>
        <taxon>Mortierellomycetes</taxon>
        <taxon>Mortierellales</taxon>
        <taxon>Mortierellaceae</taxon>
        <taxon>Lobosporangium</taxon>
    </lineage>
</organism>
<proteinExistence type="predicted"/>
<evidence type="ECO:0008006" key="4">
    <source>
        <dbReference type="Google" id="ProtNLM"/>
    </source>
</evidence>
<comment type="caution">
    <text evidence="2">The sequence shown here is derived from an EMBL/GenBank/DDBJ whole genome shotgun (WGS) entry which is preliminary data.</text>
</comment>
<evidence type="ECO:0000313" key="3">
    <source>
        <dbReference type="Proteomes" id="UP000193648"/>
    </source>
</evidence>
<dbReference type="GeneID" id="33572951"/>
<dbReference type="OrthoDB" id="2409294at2759"/>
<dbReference type="AlphaFoldDB" id="A0A1Y2GJV9"/>
<name>A0A1Y2GJV9_9FUNG</name>
<evidence type="ECO:0000256" key="1">
    <source>
        <dbReference type="SAM" id="Phobius"/>
    </source>
</evidence>
<keyword evidence="1" id="KW-0812">Transmembrane</keyword>
<gene>
    <name evidence="2" type="ORF">BCR41DRAFT_98183</name>
</gene>
<dbReference type="InParanoid" id="A0A1Y2GJV9"/>
<reference evidence="2 3" key="1">
    <citation type="submission" date="2016-07" db="EMBL/GenBank/DDBJ databases">
        <title>Pervasive Adenine N6-methylation of Active Genes in Fungi.</title>
        <authorList>
            <consortium name="DOE Joint Genome Institute"/>
            <person name="Mondo S.J."/>
            <person name="Dannebaum R.O."/>
            <person name="Kuo R.C."/>
            <person name="Labutti K."/>
            <person name="Haridas S."/>
            <person name="Kuo A."/>
            <person name="Salamov A."/>
            <person name="Ahrendt S.R."/>
            <person name="Lipzen A."/>
            <person name="Sullivan W."/>
            <person name="Andreopoulos W.B."/>
            <person name="Clum A."/>
            <person name="Lindquist E."/>
            <person name="Daum C."/>
            <person name="Ramamoorthy G.K."/>
            <person name="Gryganskyi A."/>
            <person name="Culley D."/>
            <person name="Magnuson J.K."/>
            <person name="James T.Y."/>
            <person name="O'Malley M.A."/>
            <person name="Stajich J.E."/>
            <person name="Spatafora J.W."/>
            <person name="Visel A."/>
            <person name="Grigoriev I.V."/>
        </authorList>
    </citation>
    <scope>NUCLEOTIDE SEQUENCE [LARGE SCALE GENOMIC DNA]</scope>
    <source>
        <strain evidence="2 3">NRRL 3116</strain>
    </source>
</reference>
<keyword evidence="1" id="KW-1133">Transmembrane helix</keyword>
<dbReference type="RefSeq" id="XP_021880286.1">
    <property type="nucleotide sequence ID" value="XM_022031110.1"/>
</dbReference>
<dbReference type="Proteomes" id="UP000193648">
    <property type="component" value="Unassembled WGS sequence"/>
</dbReference>
<accession>A0A1Y2GJV9</accession>
<evidence type="ECO:0000313" key="2">
    <source>
        <dbReference type="EMBL" id="ORZ12937.1"/>
    </source>
</evidence>
<dbReference type="EMBL" id="MCFF01000024">
    <property type="protein sequence ID" value="ORZ12937.1"/>
    <property type="molecule type" value="Genomic_DNA"/>
</dbReference>
<keyword evidence="1" id="KW-0472">Membrane</keyword>